<feature type="compositionally biased region" description="Basic and acidic residues" evidence="9">
    <location>
        <begin position="69"/>
        <end position="78"/>
    </location>
</feature>
<feature type="domain" description="Ubiquinol-cytochrome C reductase hinge" evidence="10">
    <location>
        <begin position="70"/>
        <end position="132"/>
    </location>
</feature>
<protein>
    <recommendedName>
        <fullName evidence="10">Ubiquinol-cytochrome C reductase hinge domain-containing protein</fullName>
    </recommendedName>
</protein>
<dbReference type="EMBL" id="OZ023709">
    <property type="protein sequence ID" value="CAK9881604.1"/>
    <property type="molecule type" value="Genomic_DNA"/>
</dbReference>
<keyword evidence="3" id="KW-0813">Transport</keyword>
<organism evidence="11 12">
    <name type="scientific">Sphagnum jensenii</name>
    <dbReference type="NCBI Taxonomy" id="128206"/>
    <lineage>
        <taxon>Eukaryota</taxon>
        <taxon>Viridiplantae</taxon>
        <taxon>Streptophyta</taxon>
        <taxon>Embryophyta</taxon>
        <taxon>Bryophyta</taxon>
        <taxon>Sphagnophytina</taxon>
        <taxon>Sphagnopsida</taxon>
        <taxon>Sphagnales</taxon>
        <taxon>Sphagnaceae</taxon>
        <taxon>Sphagnum</taxon>
    </lineage>
</organism>
<dbReference type="Pfam" id="PF02320">
    <property type="entry name" value="UCR_hinge"/>
    <property type="match status" value="1"/>
</dbReference>
<evidence type="ECO:0000256" key="4">
    <source>
        <dbReference type="ARBA" id="ARBA00022660"/>
    </source>
</evidence>
<dbReference type="SUPFAM" id="SSF81531">
    <property type="entry name" value="Non-heme 11 kDa protein of cytochrome bc1 complex (Ubiquinol-cytochrome c reductase)"/>
    <property type="match status" value="1"/>
</dbReference>
<keyword evidence="6" id="KW-0249">Electron transport</keyword>
<accession>A0ABP1BYS0</accession>
<dbReference type="Proteomes" id="UP001497522">
    <property type="component" value="Chromosome 8"/>
</dbReference>
<evidence type="ECO:0000256" key="9">
    <source>
        <dbReference type="SAM" id="MobiDB-lite"/>
    </source>
</evidence>
<evidence type="ECO:0000259" key="10">
    <source>
        <dbReference type="Pfam" id="PF02320"/>
    </source>
</evidence>
<keyword evidence="4" id="KW-0679">Respiratory chain</keyword>
<comment type="subcellular location">
    <subcellularLocation>
        <location evidence="1">Mitochondrion inner membrane</location>
        <topology evidence="1">Peripheral membrane protein</topology>
        <orientation evidence="1">Intermembrane side</orientation>
    </subcellularLocation>
</comment>
<evidence type="ECO:0000256" key="6">
    <source>
        <dbReference type="ARBA" id="ARBA00022982"/>
    </source>
</evidence>
<evidence type="ECO:0000256" key="2">
    <source>
        <dbReference type="ARBA" id="ARBA00006498"/>
    </source>
</evidence>
<keyword evidence="12" id="KW-1185">Reference proteome</keyword>
<name>A0ABP1BYS0_9BRYO</name>
<feature type="compositionally biased region" description="Acidic residues" evidence="9">
    <location>
        <begin position="21"/>
        <end position="68"/>
    </location>
</feature>
<evidence type="ECO:0000313" key="12">
    <source>
        <dbReference type="Proteomes" id="UP001497522"/>
    </source>
</evidence>
<evidence type="ECO:0000313" key="11">
    <source>
        <dbReference type="EMBL" id="CAK9881604.1"/>
    </source>
</evidence>
<evidence type="ECO:0000256" key="5">
    <source>
        <dbReference type="ARBA" id="ARBA00022792"/>
    </source>
</evidence>
<gene>
    <name evidence="11" type="ORF">CSSPJE1EN2_LOCUS22960</name>
</gene>
<keyword evidence="8" id="KW-0472">Membrane</keyword>
<dbReference type="InterPro" id="IPR036811">
    <property type="entry name" value="Ubol_cytC_Rdtase_hinge_dom_sf"/>
</dbReference>
<dbReference type="Gene3D" id="1.10.287.20">
    <property type="entry name" value="Ubiquinol-cytochrome C reductase hinge domain"/>
    <property type="match status" value="1"/>
</dbReference>
<keyword evidence="7" id="KW-0496">Mitochondrion</keyword>
<feature type="region of interest" description="Disordered" evidence="9">
    <location>
        <begin position="20"/>
        <end position="78"/>
    </location>
</feature>
<dbReference type="PANTHER" id="PTHR15336:SF0">
    <property type="entry name" value="CYTOCHROME B-C1 COMPLEX SUBUNIT 6, MITOCHONDRIAL"/>
    <property type="match status" value="1"/>
</dbReference>
<evidence type="ECO:0000256" key="3">
    <source>
        <dbReference type="ARBA" id="ARBA00022448"/>
    </source>
</evidence>
<proteinExistence type="inferred from homology"/>
<evidence type="ECO:0000256" key="8">
    <source>
        <dbReference type="ARBA" id="ARBA00023136"/>
    </source>
</evidence>
<evidence type="ECO:0000256" key="1">
    <source>
        <dbReference type="ARBA" id="ARBA00004137"/>
    </source>
</evidence>
<evidence type="ECO:0000256" key="7">
    <source>
        <dbReference type="ARBA" id="ARBA00023128"/>
    </source>
</evidence>
<dbReference type="InterPro" id="IPR003422">
    <property type="entry name" value="Cyt_b-c1_6"/>
</dbReference>
<reference evidence="11" key="1">
    <citation type="submission" date="2024-03" db="EMBL/GenBank/DDBJ databases">
        <authorList>
            <consortium name="ELIXIR-Norway"/>
            <consortium name="Elixir Norway"/>
        </authorList>
    </citation>
    <scope>NUCLEOTIDE SEQUENCE</scope>
</reference>
<comment type="similarity">
    <text evidence="2">Belongs to the UQCRH/QCR6 family.</text>
</comment>
<dbReference type="PANTHER" id="PTHR15336">
    <property type="entry name" value="UBIQUINOL-CYTOCHROME C REDUCTASE COMPLEX 7.8 KDA PROTEIN"/>
    <property type="match status" value="1"/>
</dbReference>
<keyword evidence="5" id="KW-0999">Mitochondrion inner membrane</keyword>
<dbReference type="InterPro" id="IPR023184">
    <property type="entry name" value="Ubol_cytC_Rdtase_hinge_dom"/>
</dbReference>
<sequence>MESWTGVKAAEGMNLFFCLADEAEEQAQDTPEENAAEESGDGDAGAEEPAAEEAPEEEAAEEEEEEEPVDPKPEVEESCKPRCVKHLLAYQACEKRVEEEEEGDQKHCTGQYFDYWGCVDKCTAHKLFRKLK</sequence>